<reference evidence="1 2" key="1">
    <citation type="journal article" date="2012" name="J. Bacteriol.">
        <title>Draft Genome Sequence of Plant Growth-Promoting Rhizobium Mesorhizobium amorphae, Isolated from Zinc-Lead Mine Tailings.</title>
        <authorList>
            <person name="Hao X."/>
            <person name="Lin Y."/>
            <person name="Johnstone L."/>
            <person name="Baltrus D.A."/>
            <person name="Miller S.J."/>
            <person name="Wei G."/>
            <person name="Rensing C."/>
        </authorList>
    </citation>
    <scope>NUCLEOTIDE SEQUENCE [LARGE SCALE GENOMIC DNA]</scope>
    <source>
        <strain evidence="1 2">CCNWGS0123</strain>
    </source>
</reference>
<dbReference type="PATRIC" id="fig|1082933.3.peg.4968"/>
<gene>
    <name evidence="1" type="ORF">MEA186_25614</name>
</gene>
<evidence type="ECO:0000313" key="2">
    <source>
        <dbReference type="Proteomes" id="UP000002949"/>
    </source>
</evidence>
<keyword evidence="2" id="KW-1185">Reference proteome</keyword>
<dbReference type="KEGG" id="mamo:A6B35_02165"/>
<dbReference type="AlphaFoldDB" id="G6YGL2"/>
<evidence type="ECO:0000313" key="1">
    <source>
        <dbReference type="EMBL" id="EHH09150.1"/>
    </source>
</evidence>
<dbReference type="EMBL" id="AGSN01000180">
    <property type="protein sequence ID" value="EHH09150.1"/>
    <property type="molecule type" value="Genomic_DNA"/>
</dbReference>
<protein>
    <submittedName>
        <fullName evidence="1">Uncharacterized protein</fullName>
    </submittedName>
</protein>
<proteinExistence type="predicted"/>
<sequence>MEFELLDELVEVLVLVDVLPVVLLSRSRSLSLLQEPPEQVFDVDFDELDDFEIDTDFVPTRMISPSPAKRFAGACGKTGAACAVNAMSANAASAADANCQRPAIALLLPKSGHQPWRLVNMEFEHVQRLL</sequence>
<organism evidence="1 2">
    <name type="scientific">Mesorhizobium amorphae CCNWGS0123</name>
    <dbReference type="NCBI Taxonomy" id="1082933"/>
    <lineage>
        <taxon>Bacteria</taxon>
        <taxon>Pseudomonadati</taxon>
        <taxon>Pseudomonadota</taxon>
        <taxon>Alphaproteobacteria</taxon>
        <taxon>Hyphomicrobiales</taxon>
        <taxon>Phyllobacteriaceae</taxon>
        <taxon>Mesorhizobium</taxon>
    </lineage>
</organism>
<name>G6YGL2_9HYPH</name>
<dbReference type="Proteomes" id="UP000002949">
    <property type="component" value="Unassembled WGS sequence"/>
</dbReference>
<accession>G6YGL2</accession>